<evidence type="ECO:0000313" key="2">
    <source>
        <dbReference type="Proteomes" id="UP000789595"/>
    </source>
</evidence>
<dbReference type="InterPro" id="IPR032675">
    <property type="entry name" value="LRR_dom_sf"/>
</dbReference>
<comment type="caution">
    <text evidence="1">The sequence shown here is derived from an EMBL/GenBank/DDBJ whole genome shotgun (WGS) entry which is preliminary data.</text>
</comment>
<proteinExistence type="predicted"/>
<dbReference type="Gene3D" id="3.80.10.10">
    <property type="entry name" value="Ribonuclease Inhibitor"/>
    <property type="match status" value="1"/>
</dbReference>
<keyword evidence="2" id="KW-1185">Reference proteome</keyword>
<dbReference type="AlphaFoldDB" id="A0A8J2SCI3"/>
<evidence type="ECO:0000313" key="1">
    <source>
        <dbReference type="EMBL" id="CAH0367926.1"/>
    </source>
</evidence>
<sequence length="332" mass="37171">MGLLKSGWMQPVVEESTAADSEAETEIQAETQAEPGAKALISDIPDDAFGHVLFWLPPLTNLAAARVAKQWRVRVAKFFATLRELDVTTEEMSASLVRGRNPAVGPERWGRKSSRLAMLLGKCRSLESLTVGFGEYEESLGECPSHLLRSLSLRRLVIAGDYMSPECVHNIARLSPNLEEFKWRGRSDDTYRVMGYGAVGTLRVFHRHCRRLRRLPPFGCCCSRGPLEPDGPCGYEAEAFELLKTWPSLEAIEIHQCFPLSIGEMQHRALGFGTDKGQFKGILRVVMHDLDDLVFDEVAGGEVPAELILQRDFGKNERRPLRFGTIEDLPPY</sequence>
<dbReference type="SUPFAM" id="SSF52047">
    <property type="entry name" value="RNI-like"/>
    <property type="match status" value="1"/>
</dbReference>
<reference evidence="1" key="1">
    <citation type="submission" date="2021-11" db="EMBL/GenBank/DDBJ databases">
        <authorList>
            <consortium name="Genoscope - CEA"/>
            <person name="William W."/>
        </authorList>
    </citation>
    <scope>NUCLEOTIDE SEQUENCE</scope>
</reference>
<protein>
    <recommendedName>
        <fullName evidence="3">F-box domain-containing protein</fullName>
    </recommendedName>
</protein>
<dbReference type="SUPFAM" id="SSF81383">
    <property type="entry name" value="F-box domain"/>
    <property type="match status" value="1"/>
</dbReference>
<dbReference type="EMBL" id="CAKKNE010000002">
    <property type="protein sequence ID" value="CAH0367926.1"/>
    <property type="molecule type" value="Genomic_DNA"/>
</dbReference>
<dbReference type="Proteomes" id="UP000789595">
    <property type="component" value="Unassembled WGS sequence"/>
</dbReference>
<gene>
    <name evidence="1" type="ORF">PECAL_2P09700</name>
</gene>
<organism evidence="1 2">
    <name type="scientific">Pelagomonas calceolata</name>
    <dbReference type="NCBI Taxonomy" id="35677"/>
    <lineage>
        <taxon>Eukaryota</taxon>
        <taxon>Sar</taxon>
        <taxon>Stramenopiles</taxon>
        <taxon>Ochrophyta</taxon>
        <taxon>Pelagophyceae</taxon>
        <taxon>Pelagomonadales</taxon>
        <taxon>Pelagomonadaceae</taxon>
        <taxon>Pelagomonas</taxon>
    </lineage>
</organism>
<dbReference type="InterPro" id="IPR036047">
    <property type="entry name" value="F-box-like_dom_sf"/>
</dbReference>
<accession>A0A8J2SCI3</accession>
<name>A0A8J2SCI3_9STRA</name>
<evidence type="ECO:0008006" key="3">
    <source>
        <dbReference type="Google" id="ProtNLM"/>
    </source>
</evidence>